<name>A0AAD5S8M7_9FUNG</name>
<reference evidence="1" key="1">
    <citation type="submission" date="2020-05" db="EMBL/GenBank/DDBJ databases">
        <title>Phylogenomic resolution of chytrid fungi.</title>
        <authorList>
            <person name="Stajich J.E."/>
            <person name="Amses K."/>
            <person name="Simmons R."/>
            <person name="Seto K."/>
            <person name="Myers J."/>
            <person name="Bonds A."/>
            <person name="Quandt C.A."/>
            <person name="Barry K."/>
            <person name="Liu P."/>
            <person name="Grigoriev I."/>
            <person name="Longcore J.E."/>
            <person name="James T.Y."/>
        </authorList>
    </citation>
    <scope>NUCLEOTIDE SEQUENCE</scope>
    <source>
        <strain evidence="1">JEL0318</strain>
    </source>
</reference>
<dbReference type="AlphaFoldDB" id="A0AAD5S8M7"/>
<organism evidence="1 2">
    <name type="scientific">Rhizophlyctis rosea</name>
    <dbReference type="NCBI Taxonomy" id="64517"/>
    <lineage>
        <taxon>Eukaryota</taxon>
        <taxon>Fungi</taxon>
        <taxon>Fungi incertae sedis</taxon>
        <taxon>Chytridiomycota</taxon>
        <taxon>Chytridiomycota incertae sedis</taxon>
        <taxon>Chytridiomycetes</taxon>
        <taxon>Rhizophlyctidales</taxon>
        <taxon>Rhizophlyctidaceae</taxon>
        <taxon>Rhizophlyctis</taxon>
    </lineage>
</organism>
<comment type="caution">
    <text evidence="1">The sequence shown here is derived from an EMBL/GenBank/DDBJ whole genome shotgun (WGS) entry which is preliminary data.</text>
</comment>
<protein>
    <submittedName>
        <fullName evidence="1">Uncharacterized protein</fullName>
    </submittedName>
</protein>
<evidence type="ECO:0000313" key="2">
    <source>
        <dbReference type="Proteomes" id="UP001212841"/>
    </source>
</evidence>
<sequence>MAETEYTLIVHFSGKARYPLQLDGTLKHYGLLVAQILRCLRDSFVDPLPNPKHLILKTSAGEVITAEGLWERALNGYYPDGAAHIISVDQGNTAAVVATLEQKKWIVAGIL</sequence>
<keyword evidence="2" id="KW-1185">Reference proteome</keyword>
<accession>A0AAD5S8M7</accession>
<dbReference type="Proteomes" id="UP001212841">
    <property type="component" value="Unassembled WGS sequence"/>
</dbReference>
<proteinExistence type="predicted"/>
<dbReference type="EMBL" id="JADGJD010000956">
    <property type="protein sequence ID" value="KAJ3047456.1"/>
    <property type="molecule type" value="Genomic_DNA"/>
</dbReference>
<evidence type="ECO:0000313" key="1">
    <source>
        <dbReference type="EMBL" id="KAJ3047456.1"/>
    </source>
</evidence>
<gene>
    <name evidence="1" type="ORF">HK097_011517</name>
</gene>